<reference evidence="1 2" key="2">
    <citation type="journal article" date="2022" name="Mol. Ecol. Resour.">
        <title>The genomes of chicory, endive, great burdock and yacon provide insights into Asteraceae paleo-polyploidization history and plant inulin production.</title>
        <authorList>
            <person name="Fan W."/>
            <person name="Wang S."/>
            <person name="Wang H."/>
            <person name="Wang A."/>
            <person name="Jiang F."/>
            <person name="Liu H."/>
            <person name="Zhao H."/>
            <person name="Xu D."/>
            <person name="Zhang Y."/>
        </authorList>
    </citation>
    <scope>NUCLEOTIDE SEQUENCE [LARGE SCALE GENOMIC DNA]</scope>
    <source>
        <strain evidence="2">cv. Yunnan</strain>
        <tissue evidence="1">Leaves</tissue>
    </source>
</reference>
<keyword evidence="2" id="KW-1185">Reference proteome</keyword>
<evidence type="ECO:0000313" key="2">
    <source>
        <dbReference type="Proteomes" id="UP001056120"/>
    </source>
</evidence>
<comment type="caution">
    <text evidence="1">The sequence shown here is derived from an EMBL/GenBank/DDBJ whole genome shotgun (WGS) entry which is preliminary data.</text>
</comment>
<reference evidence="2" key="1">
    <citation type="journal article" date="2022" name="Mol. Ecol. Resour.">
        <title>The genomes of chicory, endive, great burdock and yacon provide insights into Asteraceae palaeo-polyploidization history and plant inulin production.</title>
        <authorList>
            <person name="Fan W."/>
            <person name="Wang S."/>
            <person name="Wang H."/>
            <person name="Wang A."/>
            <person name="Jiang F."/>
            <person name="Liu H."/>
            <person name="Zhao H."/>
            <person name="Xu D."/>
            <person name="Zhang Y."/>
        </authorList>
    </citation>
    <scope>NUCLEOTIDE SEQUENCE [LARGE SCALE GENOMIC DNA]</scope>
    <source>
        <strain evidence="2">cv. Yunnan</strain>
    </source>
</reference>
<sequence length="146" mass="16183">MRAKDSRKGRRLPPQGSSPAQERTNSTLHKDKGSWTYGKGDHAAISRMSRAGRQFSGRQFSCTQVVLPDKTKPTPLTTVTWGTTMIFLMATCPPIIYPPGHHSSAINTGLCPQEQVSCTHHSYYTLPKRQTLNLTPEGGYRENPSL</sequence>
<gene>
    <name evidence="1" type="ORF">L1987_81705</name>
</gene>
<proteinExistence type="predicted"/>
<dbReference type="Proteomes" id="UP001056120">
    <property type="component" value="Linkage Group LG27"/>
</dbReference>
<evidence type="ECO:0000313" key="1">
    <source>
        <dbReference type="EMBL" id="KAI3687999.1"/>
    </source>
</evidence>
<protein>
    <submittedName>
        <fullName evidence="1">Uncharacterized protein</fullName>
    </submittedName>
</protein>
<dbReference type="EMBL" id="CM042044">
    <property type="protein sequence ID" value="KAI3687999.1"/>
    <property type="molecule type" value="Genomic_DNA"/>
</dbReference>
<accession>A0ACB8YSS6</accession>
<organism evidence="1 2">
    <name type="scientific">Smallanthus sonchifolius</name>
    <dbReference type="NCBI Taxonomy" id="185202"/>
    <lineage>
        <taxon>Eukaryota</taxon>
        <taxon>Viridiplantae</taxon>
        <taxon>Streptophyta</taxon>
        <taxon>Embryophyta</taxon>
        <taxon>Tracheophyta</taxon>
        <taxon>Spermatophyta</taxon>
        <taxon>Magnoliopsida</taxon>
        <taxon>eudicotyledons</taxon>
        <taxon>Gunneridae</taxon>
        <taxon>Pentapetalae</taxon>
        <taxon>asterids</taxon>
        <taxon>campanulids</taxon>
        <taxon>Asterales</taxon>
        <taxon>Asteraceae</taxon>
        <taxon>Asteroideae</taxon>
        <taxon>Heliantheae alliance</taxon>
        <taxon>Millerieae</taxon>
        <taxon>Smallanthus</taxon>
    </lineage>
</organism>
<name>A0ACB8YSS6_9ASTR</name>